<sequence length="127" mass="13998">MTRPEDMPEQLVDDHAGPMVRPYVMTRGRIQPVRGKFDLITQVIATSPIPTAEVGMGPEHLAIMRLCQNVMSVAEITGHLNLPASTVRVLLGDLLDRGYVAIQEPEPEADITDIRIYEAVLNGLRAL</sequence>
<name>A0A7W3N506_9ACTN</name>
<organism evidence="1 2">
    <name type="scientific">Thermomonospora cellulosilytica</name>
    <dbReference type="NCBI Taxonomy" id="1411118"/>
    <lineage>
        <taxon>Bacteria</taxon>
        <taxon>Bacillati</taxon>
        <taxon>Actinomycetota</taxon>
        <taxon>Actinomycetes</taxon>
        <taxon>Streptosporangiales</taxon>
        <taxon>Thermomonosporaceae</taxon>
        <taxon>Thermomonospora</taxon>
    </lineage>
</organism>
<dbReference type="Pfam" id="PF05331">
    <property type="entry name" value="DUF742"/>
    <property type="match status" value="1"/>
</dbReference>
<proteinExistence type="predicted"/>
<gene>
    <name evidence="1" type="ORF">HNR21_006464</name>
</gene>
<dbReference type="PANTHER" id="PTHR36221:SF1">
    <property type="entry name" value="DUF742 DOMAIN-CONTAINING PROTEIN"/>
    <property type="match status" value="1"/>
</dbReference>
<dbReference type="PANTHER" id="PTHR36221">
    <property type="entry name" value="DUF742 DOMAIN-CONTAINING PROTEIN"/>
    <property type="match status" value="1"/>
</dbReference>
<evidence type="ECO:0000313" key="2">
    <source>
        <dbReference type="Proteomes" id="UP000539313"/>
    </source>
</evidence>
<dbReference type="AlphaFoldDB" id="A0A7W3N506"/>
<dbReference type="SUPFAM" id="SSF46785">
    <property type="entry name" value="Winged helix' DNA-binding domain"/>
    <property type="match status" value="1"/>
</dbReference>
<dbReference type="InterPro" id="IPR007995">
    <property type="entry name" value="DUF742"/>
</dbReference>
<protein>
    <recommendedName>
        <fullName evidence="3">DUF742 domain-containing protein</fullName>
    </recommendedName>
</protein>
<dbReference type="InterPro" id="IPR036390">
    <property type="entry name" value="WH_DNA-bd_sf"/>
</dbReference>
<accession>A0A7W3N506</accession>
<keyword evidence="2" id="KW-1185">Reference proteome</keyword>
<dbReference type="Gene3D" id="1.10.10.10">
    <property type="entry name" value="Winged helix-like DNA-binding domain superfamily/Winged helix DNA-binding domain"/>
    <property type="match status" value="1"/>
</dbReference>
<dbReference type="EMBL" id="JACJII010000001">
    <property type="protein sequence ID" value="MBA9007582.1"/>
    <property type="molecule type" value="Genomic_DNA"/>
</dbReference>
<dbReference type="InterPro" id="IPR036388">
    <property type="entry name" value="WH-like_DNA-bd_sf"/>
</dbReference>
<dbReference type="Proteomes" id="UP000539313">
    <property type="component" value="Unassembled WGS sequence"/>
</dbReference>
<dbReference type="RefSeq" id="WP_119728967.1">
    <property type="nucleotide sequence ID" value="NZ_JACJII010000001.1"/>
</dbReference>
<reference evidence="1 2" key="1">
    <citation type="submission" date="2020-08" db="EMBL/GenBank/DDBJ databases">
        <title>Sequencing the genomes of 1000 actinobacteria strains.</title>
        <authorList>
            <person name="Klenk H.-P."/>
        </authorList>
    </citation>
    <scope>NUCLEOTIDE SEQUENCE [LARGE SCALE GENOMIC DNA]</scope>
    <source>
        <strain evidence="1 2">DSM 45823</strain>
    </source>
</reference>
<evidence type="ECO:0000313" key="1">
    <source>
        <dbReference type="EMBL" id="MBA9007582.1"/>
    </source>
</evidence>
<comment type="caution">
    <text evidence="1">The sequence shown here is derived from an EMBL/GenBank/DDBJ whole genome shotgun (WGS) entry which is preliminary data.</text>
</comment>
<evidence type="ECO:0008006" key="3">
    <source>
        <dbReference type="Google" id="ProtNLM"/>
    </source>
</evidence>